<dbReference type="PANTHER" id="PTHR13582:SF0">
    <property type="entry name" value="M-PHASE PHOSPHOPROTEIN 6"/>
    <property type="match status" value="1"/>
</dbReference>
<evidence type="ECO:0000256" key="1">
    <source>
        <dbReference type="SAM" id="MobiDB-lite"/>
    </source>
</evidence>
<comment type="caution">
    <text evidence="2">The sequence shown here is derived from an EMBL/GenBank/DDBJ whole genome shotgun (WGS) entry which is preliminary data.</text>
</comment>
<sequence length="209" mass="23749">MARRELSSTLKNLKFMQRAALREEKTKKEEIIPDVSVGTSTAVAKRCVVIMEGDPHPGALKGRMSFQSFNPSVDKLNEEEARLRQPAAETMSRNQNANVSFRENSSVEDQECVETDKKGVEVNGIVKRKQSEVICEAQYPNKSPKNDHDDKSNNLGSFKKPSGDKLDWNVLRPSSETCHIIPSELNYNAISKMQTQMKRNRKEVYSFHF</sequence>
<gene>
    <name evidence="2" type="ORF">RJT34_28432</name>
</gene>
<dbReference type="AlphaFoldDB" id="A0AAN9FAW7"/>
<dbReference type="Proteomes" id="UP001359559">
    <property type="component" value="Unassembled WGS sequence"/>
</dbReference>
<evidence type="ECO:0000313" key="3">
    <source>
        <dbReference type="Proteomes" id="UP001359559"/>
    </source>
</evidence>
<dbReference type="PANTHER" id="PTHR13582">
    <property type="entry name" value="M-PHASE PHOSPHOPROTEIN 6"/>
    <property type="match status" value="1"/>
</dbReference>
<evidence type="ECO:0008006" key="4">
    <source>
        <dbReference type="Google" id="ProtNLM"/>
    </source>
</evidence>
<name>A0AAN9FAW7_CLITE</name>
<reference evidence="2 3" key="1">
    <citation type="submission" date="2024-01" db="EMBL/GenBank/DDBJ databases">
        <title>The genomes of 5 underutilized Papilionoideae crops provide insights into root nodulation and disease resistance.</title>
        <authorList>
            <person name="Yuan L."/>
        </authorList>
    </citation>
    <scope>NUCLEOTIDE SEQUENCE [LARGE SCALE GENOMIC DNA]</scope>
    <source>
        <strain evidence="2">LY-2023</strain>
        <tissue evidence="2">Leaf</tissue>
    </source>
</reference>
<keyword evidence="3" id="KW-1185">Reference proteome</keyword>
<accession>A0AAN9FAW7</accession>
<protein>
    <recommendedName>
        <fullName evidence="4">M-phase phosphoprotein 6</fullName>
    </recommendedName>
</protein>
<dbReference type="EMBL" id="JAYKXN010000007">
    <property type="protein sequence ID" value="KAK7272059.1"/>
    <property type="molecule type" value="Genomic_DNA"/>
</dbReference>
<proteinExistence type="predicted"/>
<evidence type="ECO:0000313" key="2">
    <source>
        <dbReference type="EMBL" id="KAK7272059.1"/>
    </source>
</evidence>
<dbReference type="Pfam" id="PF10175">
    <property type="entry name" value="MPP6"/>
    <property type="match status" value="1"/>
</dbReference>
<dbReference type="GO" id="GO:0000460">
    <property type="term" value="P:maturation of 5.8S rRNA"/>
    <property type="evidence" value="ECO:0007669"/>
    <property type="project" value="TreeGrafter"/>
</dbReference>
<feature type="region of interest" description="Disordered" evidence="1">
    <location>
        <begin position="138"/>
        <end position="166"/>
    </location>
</feature>
<dbReference type="InterPro" id="IPR019324">
    <property type="entry name" value="MPP6"/>
</dbReference>
<organism evidence="2 3">
    <name type="scientific">Clitoria ternatea</name>
    <name type="common">Butterfly pea</name>
    <dbReference type="NCBI Taxonomy" id="43366"/>
    <lineage>
        <taxon>Eukaryota</taxon>
        <taxon>Viridiplantae</taxon>
        <taxon>Streptophyta</taxon>
        <taxon>Embryophyta</taxon>
        <taxon>Tracheophyta</taxon>
        <taxon>Spermatophyta</taxon>
        <taxon>Magnoliopsida</taxon>
        <taxon>eudicotyledons</taxon>
        <taxon>Gunneridae</taxon>
        <taxon>Pentapetalae</taxon>
        <taxon>rosids</taxon>
        <taxon>fabids</taxon>
        <taxon>Fabales</taxon>
        <taxon>Fabaceae</taxon>
        <taxon>Papilionoideae</taxon>
        <taxon>50 kb inversion clade</taxon>
        <taxon>NPAAA clade</taxon>
        <taxon>indigoferoid/millettioid clade</taxon>
        <taxon>Phaseoleae</taxon>
        <taxon>Clitoria</taxon>
    </lineage>
</organism>